<dbReference type="Proteomes" id="UP001620626">
    <property type="component" value="Unassembled WGS sequence"/>
</dbReference>
<name>A0ABD2IR77_9BILA</name>
<feature type="region of interest" description="Disordered" evidence="1">
    <location>
        <begin position="280"/>
        <end position="314"/>
    </location>
</feature>
<dbReference type="PANTHER" id="PTHR37984">
    <property type="entry name" value="PROTEIN CBG26694"/>
    <property type="match status" value="1"/>
</dbReference>
<dbReference type="InterPro" id="IPR043502">
    <property type="entry name" value="DNA/RNA_pol_sf"/>
</dbReference>
<accession>A0ABD2IR77</accession>
<dbReference type="AlphaFoldDB" id="A0ABD2IR77"/>
<keyword evidence="3" id="KW-1185">Reference proteome</keyword>
<comment type="caution">
    <text evidence="2">The sequence shown here is derived from an EMBL/GenBank/DDBJ whole genome shotgun (WGS) entry which is preliminary data.</text>
</comment>
<feature type="compositionally biased region" description="Basic residues" evidence="1">
    <location>
        <begin position="71"/>
        <end position="82"/>
    </location>
</feature>
<feature type="compositionally biased region" description="Basic and acidic residues" evidence="1">
    <location>
        <begin position="49"/>
        <end position="70"/>
    </location>
</feature>
<sequence>MALIIEWSNDEVIRPLQPHVPAPVHSTRVPIANKDKSKTHHHPITELQPQERTDQMDQHQETEEQTPELRRSKRTTKKVRFLRKTDLGTRKSKRPLPCSSNSAPISTSPKGHLKSINKHRIYCQLKFNSKFIDGQISPLSIHCHSINHVNHFGAIKKPFWLINSPQFMKLLQNIQIGKLHHRKQNPSQSNDMDLFCKLSAQISEFVYSPDDNRTFEEMVMNRFGPFVGTGGYGVFSTQSAKSTKTANTIAELRHSLSQKLLDGNANYETAFDGMQGSHRFASKAQRRSAGDTTLKRNSKIRPSKIQDRPKNKPTFSRPLIVATSSSPQHAFQQTNQHGPTFNKTNADRTMLPIAGGRHWNSDCPYPKSVQMSQLNGLNVTPAGFEKEPNIIVYVQFGTKWIPLVADTGSKLTILRVGKRGVIEKGSFDLLGLAWIRAFEPSIQQTSGKTTLKVDQPTHSVQIKGTECTPTQLKEEFTGSVFPKSKGKFQAQSFAALGPVPLGVQNEVDAELDRMIELGVLQKVDYSKWAAPIVAVRKANGKVRLCFDFSTGLNNAFGTAPSPTSTSPMNFFCQTQWCQILFTKLDFKDAYLQICVDEQSRQLLGVNTHRGLYQCQRLAFGIKSATWHFPVDHGSIGLRNFRSQRAPGCVCLCGRVRGQQMRQWMSPPFVNSPGDNTLRPEGAPVFNNRRLFFHSFDNEASDPVDQFLDFLIHHGSRKAHTICIAHNGGKYDFHLVLEALHRRSYPPKNVCAPVLDALVKSFDLPQTSRNCETILSIFVHSTTTSTSTTRWASGYRILLTKHDEKLINGKSFFNGIVTTMIPLVFNSVNS</sequence>
<evidence type="ECO:0008006" key="4">
    <source>
        <dbReference type="Google" id="ProtNLM"/>
    </source>
</evidence>
<feature type="region of interest" description="Disordered" evidence="1">
    <location>
        <begin position="33"/>
        <end position="111"/>
    </location>
</feature>
<evidence type="ECO:0000313" key="3">
    <source>
        <dbReference type="Proteomes" id="UP001620626"/>
    </source>
</evidence>
<gene>
    <name evidence="2" type="ORF">niasHT_038406</name>
</gene>
<organism evidence="2 3">
    <name type="scientific">Heterodera trifolii</name>
    <dbReference type="NCBI Taxonomy" id="157864"/>
    <lineage>
        <taxon>Eukaryota</taxon>
        <taxon>Metazoa</taxon>
        <taxon>Ecdysozoa</taxon>
        <taxon>Nematoda</taxon>
        <taxon>Chromadorea</taxon>
        <taxon>Rhabditida</taxon>
        <taxon>Tylenchina</taxon>
        <taxon>Tylenchomorpha</taxon>
        <taxon>Tylenchoidea</taxon>
        <taxon>Heteroderidae</taxon>
        <taxon>Heteroderinae</taxon>
        <taxon>Heterodera</taxon>
    </lineage>
</organism>
<dbReference type="EMBL" id="JBICBT010001173">
    <property type="protein sequence ID" value="KAL3080080.1"/>
    <property type="molecule type" value="Genomic_DNA"/>
</dbReference>
<reference evidence="2 3" key="1">
    <citation type="submission" date="2024-10" db="EMBL/GenBank/DDBJ databases">
        <authorList>
            <person name="Kim D."/>
        </authorList>
    </citation>
    <scope>NUCLEOTIDE SEQUENCE [LARGE SCALE GENOMIC DNA]</scope>
    <source>
        <strain evidence="2">BH-2024</strain>
    </source>
</reference>
<dbReference type="Gene3D" id="3.10.10.10">
    <property type="entry name" value="HIV Type 1 Reverse Transcriptase, subunit A, domain 1"/>
    <property type="match status" value="1"/>
</dbReference>
<protein>
    <recommendedName>
        <fullName evidence="4">DNA-directed DNA polymerase</fullName>
    </recommendedName>
</protein>
<proteinExistence type="predicted"/>
<evidence type="ECO:0000313" key="2">
    <source>
        <dbReference type="EMBL" id="KAL3080080.1"/>
    </source>
</evidence>
<dbReference type="SUPFAM" id="SSF56672">
    <property type="entry name" value="DNA/RNA polymerases"/>
    <property type="match status" value="1"/>
</dbReference>
<evidence type="ECO:0000256" key="1">
    <source>
        <dbReference type="SAM" id="MobiDB-lite"/>
    </source>
</evidence>
<dbReference type="InterPro" id="IPR050951">
    <property type="entry name" value="Retrovirus_Pol_polyprotein"/>
</dbReference>
<feature type="compositionally biased region" description="Polar residues" evidence="1">
    <location>
        <begin position="98"/>
        <end position="109"/>
    </location>
</feature>
<dbReference type="PANTHER" id="PTHR37984:SF5">
    <property type="entry name" value="PROTEIN NYNRIN-LIKE"/>
    <property type="match status" value="1"/>
</dbReference>